<proteinExistence type="predicted"/>
<accession>A0A0D6EJG1</accession>
<feature type="compositionally biased region" description="Low complexity" evidence="1">
    <location>
        <begin position="191"/>
        <end position="227"/>
    </location>
</feature>
<dbReference type="InterPro" id="IPR008258">
    <property type="entry name" value="Transglycosylase_SLT_dom_1"/>
</dbReference>
<dbReference type="SUPFAM" id="SSF53955">
    <property type="entry name" value="Lysozyme-like"/>
    <property type="match status" value="1"/>
</dbReference>
<gene>
    <name evidence="3" type="primary">SPOSA6832_01277</name>
</gene>
<dbReference type="Proteomes" id="UP000243876">
    <property type="component" value="Unassembled WGS sequence"/>
</dbReference>
<feature type="region of interest" description="Disordered" evidence="1">
    <location>
        <begin position="145"/>
        <end position="227"/>
    </location>
</feature>
<evidence type="ECO:0000259" key="2">
    <source>
        <dbReference type="Pfam" id="PF01464"/>
    </source>
</evidence>
<dbReference type="Pfam" id="PF01464">
    <property type="entry name" value="SLT"/>
    <property type="match status" value="1"/>
</dbReference>
<evidence type="ECO:0000313" key="3">
    <source>
        <dbReference type="EMBL" id="CEQ39740.1"/>
    </source>
</evidence>
<protein>
    <submittedName>
        <fullName evidence="3">SPOSA6832_01277-mRNA-1:cds</fullName>
    </submittedName>
</protein>
<sequence>MHFPTFFAVSAAASSLAVSPASARLDRLTSAHRNLAARSHHAHSHYVVERDASPNPDPEPFRLFAKPDGTSGSFVARGEGVVALKERAEGLDALSQISDVVEQMATASKLAMPVHDRTAPVQLAAKLPKKASTASSSSAASKAAKKKAAAAEKKKEQAAAKAKAKAKAKKLKSNAKTSSKKKGVTKATVEKASSSKSAKSSKAASSSKASKAVVKSSSSSSKTNSLKAASSKSSSNKFITVLPPVLSLIGFIDNNCGESGASSEYPNGAESWLNCGISKNDPSSGWTPPNGVTLDHITTVSIEHALATNSVWKPCEPFIPLFEQIGIETGLPAILLAAFALQESTCNPNTMGDNGGAFGLMQITEDKCGGRNAKQCSEPEYNVRTAANYFKQELGNQNGAFLKALGAYNGWYSGLSYTSATAAAYGDCCQCQQNLDYLFQMTNGWLLGKTGYEMGSWKNLAVCGN</sequence>
<feature type="non-terminal residue" evidence="3">
    <location>
        <position position="1"/>
    </location>
</feature>
<feature type="compositionally biased region" description="Basic residues" evidence="1">
    <location>
        <begin position="162"/>
        <end position="184"/>
    </location>
</feature>
<dbReference type="Gene3D" id="1.10.530.10">
    <property type="match status" value="1"/>
</dbReference>
<evidence type="ECO:0000313" key="4">
    <source>
        <dbReference type="Proteomes" id="UP000243876"/>
    </source>
</evidence>
<feature type="domain" description="Transglycosylase SLT" evidence="2">
    <location>
        <begin position="328"/>
        <end position="410"/>
    </location>
</feature>
<dbReference type="EMBL" id="CENE01000004">
    <property type="protein sequence ID" value="CEQ39740.1"/>
    <property type="molecule type" value="Genomic_DNA"/>
</dbReference>
<dbReference type="OrthoDB" id="2537480at2759"/>
<name>A0A0D6EJG1_SPOSA</name>
<feature type="compositionally biased region" description="Basic and acidic residues" evidence="1">
    <location>
        <begin position="149"/>
        <end position="158"/>
    </location>
</feature>
<keyword evidence="4" id="KW-1185">Reference proteome</keyword>
<reference evidence="4" key="1">
    <citation type="submission" date="2015-02" db="EMBL/GenBank/DDBJ databases">
        <authorList>
            <person name="Gon?alves P."/>
        </authorList>
    </citation>
    <scope>NUCLEOTIDE SEQUENCE [LARGE SCALE GENOMIC DNA]</scope>
</reference>
<evidence type="ECO:0000256" key="1">
    <source>
        <dbReference type="SAM" id="MobiDB-lite"/>
    </source>
</evidence>
<dbReference type="InterPro" id="IPR023346">
    <property type="entry name" value="Lysozyme-like_dom_sf"/>
</dbReference>
<dbReference type="AlphaFoldDB" id="A0A0D6EJG1"/>
<organism evidence="3 4">
    <name type="scientific">Sporidiobolus salmonicolor</name>
    <name type="common">Yeast-like fungus</name>
    <name type="synonym">Sporobolomyces salmonicolor</name>
    <dbReference type="NCBI Taxonomy" id="5005"/>
    <lineage>
        <taxon>Eukaryota</taxon>
        <taxon>Fungi</taxon>
        <taxon>Dikarya</taxon>
        <taxon>Basidiomycota</taxon>
        <taxon>Pucciniomycotina</taxon>
        <taxon>Microbotryomycetes</taxon>
        <taxon>Sporidiobolales</taxon>
        <taxon>Sporidiobolaceae</taxon>
        <taxon>Sporobolomyces</taxon>
    </lineage>
</organism>